<accession>A0ABU1XXT9</accession>
<feature type="transmembrane region" description="Helical" evidence="4">
    <location>
        <begin position="20"/>
        <end position="39"/>
    </location>
</feature>
<feature type="domain" description="Histidine kinase" evidence="5">
    <location>
        <begin position="231"/>
        <end position="439"/>
    </location>
</feature>
<keyword evidence="6" id="KW-0808">Transferase</keyword>
<keyword evidence="7" id="KW-1185">Reference proteome</keyword>
<dbReference type="PANTHER" id="PTHR43065:SF42">
    <property type="entry name" value="TWO-COMPONENT SENSOR PPRA"/>
    <property type="match status" value="1"/>
</dbReference>
<dbReference type="InterPro" id="IPR036890">
    <property type="entry name" value="HATPase_C_sf"/>
</dbReference>
<dbReference type="SMART" id="SM00387">
    <property type="entry name" value="HATPase_c"/>
    <property type="match status" value="1"/>
</dbReference>
<gene>
    <name evidence="6" type="ORF">J2W68_002324</name>
</gene>
<dbReference type="PANTHER" id="PTHR43065">
    <property type="entry name" value="SENSOR HISTIDINE KINASE"/>
    <property type="match status" value="1"/>
</dbReference>
<dbReference type="InterPro" id="IPR003594">
    <property type="entry name" value="HATPase_dom"/>
</dbReference>
<evidence type="ECO:0000256" key="1">
    <source>
        <dbReference type="ARBA" id="ARBA00000085"/>
    </source>
</evidence>
<proteinExistence type="predicted"/>
<evidence type="ECO:0000259" key="5">
    <source>
        <dbReference type="PROSITE" id="PS50109"/>
    </source>
</evidence>
<evidence type="ECO:0000313" key="7">
    <source>
        <dbReference type="Proteomes" id="UP001256588"/>
    </source>
</evidence>
<evidence type="ECO:0000256" key="4">
    <source>
        <dbReference type="SAM" id="Phobius"/>
    </source>
</evidence>
<evidence type="ECO:0000256" key="2">
    <source>
        <dbReference type="ARBA" id="ARBA00012438"/>
    </source>
</evidence>
<keyword evidence="3" id="KW-0175">Coiled coil</keyword>
<dbReference type="PROSITE" id="PS50109">
    <property type="entry name" value="HIS_KIN"/>
    <property type="match status" value="1"/>
</dbReference>
<reference evidence="6 7" key="1">
    <citation type="submission" date="2023-07" db="EMBL/GenBank/DDBJ databases">
        <title>Sorghum-associated microbial communities from plants grown in Nebraska, USA.</title>
        <authorList>
            <person name="Schachtman D."/>
        </authorList>
    </citation>
    <scope>NUCLEOTIDE SEQUENCE [LARGE SCALE GENOMIC DNA]</scope>
    <source>
        <strain evidence="6 7">4099</strain>
    </source>
</reference>
<dbReference type="PRINTS" id="PR00344">
    <property type="entry name" value="BCTRLSENSOR"/>
</dbReference>
<feature type="coiled-coil region" evidence="3">
    <location>
        <begin position="185"/>
        <end position="212"/>
    </location>
</feature>
<keyword evidence="4" id="KW-0812">Transmembrane</keyword>
<comment type="catalytic activity">
    <reaction evidence="1">
        <text>ATP + protein L-histidine = ADP + protein N-phospho-L-histidine.</text>
        <dbReference type="EC" id="2.7.13.3"/>
    </reaction>
</comment>
<feature type="transmembrane region" description="Helical" evidence="4">
    <location>
        <begin position="76"/>
        <end position="96"/>
    </location>
</feature>
<name>A0ABU1XXT9_9GAMM</name>
<evidence type="ECO:0000256" key="3">
    <source>
        <dbReference type="SAM" id="Coils"/>
    </source>
</evidence>
<dbReference type="EMBL" id="JAVDWO010000008">
    <property type="protein sequence ID" value="MDR7193587.1"/>
    <property type="molecule type" value="Genomic_DNA"/>
</dbReference>
<organism evidence="6 7">
    <name type="scientific">Luteimonas terrae</name>
    <dbReference type="NCBI Taxonomy" id="1530191"/>
    <lineage>
        <taxon>Bacteria</taxon>
        <taxon>Pseudomonadati</taxon>
        <taxon>Pseudomonadota</taxon>
        <taxon>Gammaproteobacteria</taxon>
        <taxon>Lysobacterales</taxon>
        <taxon>Lysobacteraceae</taxon>
        <taxon>Luteimonas</taxon>
    </lineage>
</organism>
<dbReference type="GO" id="GO:0016301">
    <property type="term" value="F:kinase activity"/>
    <property type="evidence" value="ECO:0007669"/>
    <property type="project" value="UniProtKB-KW"/>
</dbReference>
<feature type="transmembrane region" description="Helical" evidence="4">
    <location>
        <begin position="51"/>
        <end position="69"/>
    </location>
</feature>
<dbReference type="SUPFAM" id="SSF55874">
    <property type="entry name" value="ATPase domain of HSP90 chaperone/DNA topoisomerase II/histidine kinase"/>
    <property type="match status" value="1"/>
</dbReference>
<feature type="transmembrane region" description="Helical" evidence="4">
    <location>
        <begin position="152"/>
        <end position="174"/>
    </location>
</feature>
<comment type="caution">
    <text evidence="6">The sequence shown here is derived from an EMBL/GenBank/DDBJ whole genome shotgun (WGS) entry which is preliminary data.</text>
</comment>
<dbReference type="Gene3D" id="1.10.287.130">
    <property type="match status" value="1"/>
</dbReference>
<evidence type="ECO:0000313" key="6">
    <source>
        <dbReference type="EMBL" id="MDR7193587.1"/>
    </source>
</evidence>
<keyword evidence="4" id="KW-1133">Transmembrane helix</keyword>
<sequence length="443" mass="48030">MSTAVDAASRVLRERNAPMLKLVLVLTGVFQPLMLGYAFVGPQAASLDPVAVWLAIINTGFVWTCYLVVLRGRTRLAASLFVAGTLALLTVAYLRWGLRLQLAHQATQIVPVLVCGLLLHRRALWLTAGWLILIVCAGAWQDAARALFHPEALYFAISGALASAFAFLVIAIFLDRAVSALRDSLEMAVRRANELARSRDRLELEIAEKIRSQAQLVHAQKMEAVGRLASGLAHDFNHLLALILGYADRGLHATTVAETHRALAGVEAAGRRATATSKKLLGFSRQDVAHVEEFDAVLALREMEPVLKQLFNHRARVHITLPEHAVRIRFDRAQLELVVLNLAANADHAMPDGGRFSLSGCVGAGGQFELRFTDSGHGVPEAVRARIFEPFFTTRPKELGTGLGLAVSADLLRDQGGTLSLENTSPAGSTFLITLPVIAETQA</sequence>
<feature type="transmembrane region" description="Helical" evidence="4">
    <location>
        <begin position="124"/>
        <end position="140"/>
    </location>
</feature>
<dbReference type="Pfam" id="PF02518">
    <property type="entry name" value="HATPase_c"/>
    <property type="match status" value="1"/>
</dbReference>
<dbReference type="RefSeq" id="WP_310235972.1">
    <property type="nucleotide sequence ID" value="NZ_JAVDWO010000008.1"/>
</dbReference>
<protein>
    <recommendedName>
        <fullName evidence="2">histidine kinase</fullName>
        <ecNumber evidence="2">2.7.13.3</ecNumber>
    </recommendedName>
</protein>
<dbReference type="SUPFAM" id="SSF47384">
    <property type="entry name" value="Homodimeric domain of signal transducing histidine kinase"/>
    <property type="match status" value="1"/>
</dbReference>
<dbReference type="InterPro" id="IPR004358">
    <property type="entry name" value="Sig_transdc_His_kin-like_C"/>
</dbReference>
<keyword evidence="6" id="KW-0418">Kinase</keyword>
<dbReference type="InterPro" id="IPR005467">
    <property type="entry name" value="His_kinase_dom"/>
</dbReference>
<dbReference type="Gene3D" id="3.30.565.10">
    <property type="entry name" value="Histidine kinase-like ATPase, C-terminal domain"/>
    <property type="match status" value="1"/>
</dbReference>
<keyword evidence="4" id="KW-0472">Membrane</keyword>
<dbReference type="Proteomes" id="UP001256588">
    <property type="component" value="Unassembled WGS sequence"/>
</dbReference>
<dbReference type="InterPro" id="IPR036097">
    <property type="entry name" value="HisK_dim/P_sf"/>
</dbReference>
<dbReference type="EC" id="2.7.13.3" evidence="2"/>